<evidence type="ECO:0000256" key="11">
    <source>
        <dbReference type="ARBA" id="ARBA00023231"/>
    </source>
</evidence>
<evidence type="ECO:0000256" key="8">
    <source>
        <dbReference type="ARBA" id="ARBA00022723"/>
    </source>
</evidence>
<dbReference type="PANTHER" id="PTHR43787">
    <property type="entry name" value="FEMO COFACTOR BIOSYNTHESIS PROTEIN NIFB-RELATED"/>
    <property type="match status" value="1"/>
</dbReference>
<sequence>MQIECLQRNQTASHLNLGHPCFATHGHGKTGRIHLAVAPGCNISCNYCVRKFDCANESRPGVTSKVQTPEEALETVRKVKGSEMGLKYRVVGIAGPGEPLANSATFATFRGVKREFPDMILCLSSNGLLLPEKIEELTEIGVSHITITINTLDEDVGAKIYSYVRWKGKTLIGPKGARVLLENQLSGLQMAAQAGMTVKINTVIIPGINDKLLYSLAQEIKKRGAHIHNIVPLIPQAKLSHIKAPSKEMIAGCRSSMSGILPQMQHCQQCRADAIGIL</sequence>
<name>A0A0J1FRB6_9FIRM</name>
<dbReference type="EMBL" id="LDZY01000006">
    <property type="protein sequence ID" value="KLU66015.1"/>
    <property type="molecule type" value="Genomic_DNA"/>
</dbReference>
<organism evidence="16 17">
    <name type="scientific">Desulfosporosinus acididurans</name>
    <dbReference type="NCBI Taxonomy" id="476652"/>
    <lineage>
        <taxon>Bacteria</taxon>
        <taxon>Bacillati</taxon>
        <taxon>Bacillota</taxon>
        <taxon>Clostridia</taxon>
        <taxon>Eubacteriales</taxon>
        <taxon>Desulfitobacteriaceae</taxon>
        <taxon>Desulfosporosinus</taxon>
    </lineage>
</organism>
<comment type="similarity">
    <text evidence="4">Belongs to the radical SAM superfamily. NifB family.</text>
</comment>
<dbReference type="UniPathway" id="UPA00782"/>
<dbReference type="GO" id="GO:0016829">
    <property type="term" value="F:lyase activity"/>
    <property type="evidence" value="ECO:0007669"/>
    <property type="project" value="UniProtKB-KW"/>
</dbReference>
<keyword evidence="11" id="KW-0535">Nitrogen fixation</keyword>
<dbReference type="GO" id="GO:0051539">
    <property type="term" value="F:4 iron, 4 sulfur cluster binding"/>
    <property type="evidence" value="ECO:0007669"/>
    <property type="project" value="UniProtKB-KW"/>
</dbReference>
<evidence type="ECO:0000256" key="1">
    <source>
        <dbReference type="ARBA" id="ARBA00001966"/>
    </source>
</evidence>
<evidence type="ECO:0000256" key="14">
    <source>
        <dbReference type="ARBA" id="ARBA00032102"/>
    </source>
</evidence>
<accession>A0A0J1FRB6</accession>
<dbReference type="STRING" id="476652.DEAC_c20540"/>
<keyword evidence="12" id="KW-0456">Lyase</keyword>
<evidence type="ECO:0000256" key="2">
    <source>
        <dbReference type="ARBA" id="ARBA00003522"/>
    </source>
</evidence>
<keyword evidence="9" id="KW-0408">Iron</keyword>
<proteinExistence type="inferred from homology"/>
<dbReference type="PROSITE" id="PS51918">
    <property type="entry name" value="RADICAL_SAM"/>
    <property type="match status" value="1"/>
</dbReference>
<dbReference type="PANTHER" id="PTHR43787:SF13">
    <property type="entry name" value="FEMO COFACTOR BIOSYNTHESIS PROTEIN NIFB"/>
    <property type="match status" value="1"/>
</dbReference>
<dbReference type="SMART" id="SM00729">
    <property type="entry name" value="Elp3"/>
    <property type="match status" value="1"/>
</dbReference>
<dbReference type="SFLD" id="SFLDG01067">
    <property type="entry name" value="SPASM/twitch_domain_containing"/>
    <property type="match status" value="1"/>
</dbReference>
<evidence type="ECO:0000256" key="7">
    <source>
        <dbReference type="ARBA" id="ARBA00022691"/>
    </source>
</evidence>
<dbReference type="InterPro" id="IPR013785">
    <property type="entry name" value="Aldolase_TIM"/>
</dbReference>
<dbReference type="SFLD" id="SFLDG01068">
    <property type="entry name" value="FeMo_cofactor_biosynthesis_pro"/>
    <property type="match status" value="1"/>
</dbReference>
<keyword evidence="17" id="KW-1185">Reference proteome</keyword>
<comment type="caution">
    <text evidence="16">The sequence shown here is derived from an EMBL/GenBank/DDBJ whole genome shotgun (WGS) entry which is preliminary data.</text>
</comment>
<dbReference type="PROSITE" id="PS01305">
    <property type="entry name" value="MOAA_NIFB_PQQE"/>
    <property type="match status" value="1"/>
</dbReference>
<dbReference type="AlphaFoldDB" id="A0A0J1FRB6"/>
<dbReference type="GO" id="GO:0046872">
    <property type="term" value="F:metal ion binding"/>
    <property type="evidence" value="ECO:0007669"/>
    <property type="project" value="UniProtKB-KW"/>
</dbReference>
<evidence type="ECO:0000256" key="6">
    <source>
        <dbReference type="ARBA" id="ARBA00022485"/>
    </source>
</evidence>
<dbReference type="Gene3D" id="3.20.20.70">
    <property type="entry name" value="Aldolase class I"/>
    <property type="match status" value="1"/>
</dbReference>
<evidence type="ECO:0000256" key="13">
    <source>
        <dbReference type="ARBA" id="ARBA00030926"/>
    </source>
</evidence>
<dbReference type="SFLD" id="SFLDS00029">
    <property type="entry name" value="Radical_SAM"/>
    <property type="match status" value="1"/>
</dbReference>
<dbReference type="SUPFAM" id="SSF102114">
    <property type="entry name" value="Radical SAM enzymes"/>
    <property type="match status" value="1"/>
</dbReference>
<keyword evidence="8" id="KW-0479">Metal-binding</keyword>
<gene>
    <name evidence="16" type="primary">nifB</name>
    <name evidence="16" type="ORF">DEAC_c20540</name>
</gene>
<dbReference type="GO" id="GO:0032324">
    <property type="term" value="P:molybdopterin cofactor biosynthetic process"/>
    <property type="evidence" value="ECO:0007669"/>
    <property type="project" value="UniProtKB-ARBA"/>
</dbReference>
<keyword evidence="6" id="KW-0004">4Fe-4S</keyword>
<reference evidence="16 17" key="1">
    <citation type="submission" date="2015-06" db="EMBL/GenBank/DDBJ databases">
        <title>Draft genome of the moderately acidophilic sulfate reducer Candidatus Desulfosporosinus acididurans strain M1.</title>
        <authorList>
            <person name="Poehlein A."/>
            <person name="Petzsch P."/>
            <person name="Johnson B.D."/>
            <person name="Schloemann M."/>
            <person name="Daniel R."/>
            <person name="Muehling M."/>
        </authorList>
    </citation>
    <scope>NUCLEOTIDE SEQUENCE [LARGE SCALE GENOMIC DNA]</scope>
    <source>
        <strain evidence="16 17">M1</strain>
    </source>
</reference>
<evidence type="ECO:0000256" key="4">
    <source>
        <dbReference type="ARBA" id="ARBA00006804"/>
    </source>
</evidence>
<evidence type="ECO:0000259" key="15">
    <source>
        <dbReference type="PROSITE" id="PS51918"/>
    </source>
</evidence>
<evidence type="ECO:0000256" key="5">
    <source>
        <dbReference type="ARBA" id="ARBA00021702"/>
    </source>
</evidence>
<protein>
    <recommendedName>
        <fullName evidence="5">FeMo cofactor biosynthesis protein NifB</fullName>
    </recommendedName>
    <alternativeName>
        <fullName evidence="14">Nitrogenase cofactor maturase NifB</fullName>
    </alternativeName>
    <alternativeName>
        <fullName evidence="13">Radical SAM assemblase NifB</fullName>
    </alternativeName>
</protein>
<dbReference type="CDD" id="cd01335">
    <property type="entry name" value="Radical_SAM"/>
    <property type="match status" value="1"/>
</dbReference>
<evidence type="ECO:0000256" key="10">
    <source>
        <dbReference type="ARBA" id="ARBA00023014"/>
    </source>
</evidence>
<dbReference type="SFLD" id="SFLDF00281">
    <property type="entry name" value="FeMo_cofactor_biosynthesis_pro"/>
    <property type="match status" value="1"/>
</dbReference>
<dbReference type="Proteomes" id="UP000036356">
    <property type="component" value="Unassembled WGS sequence"/>
</dbReference>
<dbReference type="PATRIC" id="fig|476652.3.peg.2126"/>
<evidence type="ECO:0000256" key="12">
    <source>
        <dbReference type="ARBA" id="ARBA00023239"/>
    </source>
</evidence>
<comment type="cofactor">
    <cofactor evidence="1">
        <name>[4Fe-4S] cluster</name>
        <dbReference type="ChEBI" id="CHEBI:49883"/>
    </cofactor>
</comment>
<dbReference type="InterPro" id="IPR058240">
    <property type="entry name" value="rSAM_sf"/>
</dbReference>
<evidence type="ECO:0000313" key="17">
    <source>
        <dbReference type="Proteomes" id="UP000036356"/>
    </source>
</evidence>
<feature type="domain" description="Radical SAM core" evidence="15">
    <location>
        <begin position="27"/>
        <end position="271"/>
    </location>
</feature>
<keyword evidence="10" id="KW-0411">Iron-sulfur</keyword>
<dbReference type="RefSeq" id="WP_047809920.1">
    <property type="nucleotide sequence ID" value="NZ_LDZY01000006.1"/>
</dbReference>
<comment type="function">
    <text evidence="2">Involved in the biosynthesis of the iron-molybdenum cofactor (FeMo-co or M-cluster) found in the dinitrogenase enzyme of the nitrogenase complex in nitrogen-fixing microorganisms. NifB catalyzes the crucial step of radical SAM-dependent carbide insertion that occurs concomitant with the insertion of a 9th sulfur and the rearrangement/coupling of two [4Fe-4S] clusters into a [8Fe-9S-C] cluster, the precursor to the M-cluster.</text>
</comment>
<keyword evidence="7" id="KW-0949">S-adenosyl-L-methionine</keyword>
<evidence type="ECO:0000256" key="9">
    <source>
        <dbReference type="ARBA" id="ARBA00023004"/>
    </source>
</evidence>
<dbReference type="Pfam" id="PF04055">
    <property type="entry name" value="Radical_SAM"/>
    <property type="match status" value="1"/>
</dbReference>
<dbReference type="InterPro" id="IPR007197">
    <property type="entry name" value="rSAM"/>
</dbReference>
<comment type="pathway">
    <text evidence="3">Cofactor biosynthesis; Fe-Mo cofactor biosynthesis.</text>
</comment>
<dbReference type="InterPro" id="IPR006638">
    <property type="entry name" value="Elp3/MiaA/NifB-like_rSAM"/>
</dbReference>
<evidence type="ECO:0000313" key="16">
    <source>
        <dbReference type="EMBL" id="KLU66015.1"/>
    </source>
</evidence>
<dbReference type="InterPro" id="IPR000385">
    <property type="entry name" value="MoaA_NifB_PqqE_Fe-S-bd_CS"/>
</dbReference>
<evidence type="ECO:0000256" key="3">
    <source>
        <dbReference type="ARBA" id="ARBA00005155"/>
    </source>
</evidence>